<dbReference type="Proteomes" id="UP001150941">
    <property type="component" value="Unassembled WGS sequence"/>
</dbReference>
<evidence type="ECO:0008006" key="4">
    <source>
        <dbReference type="Google" id="ProtNLM"/>
    </source>
</evidence>
<dbReference type="RefSeq" id="XP_058329171.1">
    <property type="nucleotide sequence ID" value="XM_058476281.1"/>
</dbReference>
<evidence type="ECO:0000313" key="2">
    <source>
        <dbReference type="EMBL" id="KAJ5225760.1"/>
    </source>
</evidence>
<reference evidence="2" key="1">
    <citation type="submission" date="2022-11" db="EMBL/GenBank/DDBJ databases">
        <authorList>
            <person name="Petersen C."/>
        </authorList>
    </citation>
    <scope>NUCLEOTIDE SEQUENCE</scope>
    <source>
        <strain evidence="2">IBT 19713</strain>
    </source>
</reference>
<dbReference type="EMBL" id="JAPQKS010000005">
    <property type="protein sequence ID" value="KAJ5225760.1"/>
    <property type="molecule type" value="Genomic_DNA"/>
</dbReference>
<feature type="compositionally biased region" description="Basic and acidic residues" evidence="1">
    <location>
        <begin position="56"/>
        <end position="68"/>
    </location>
</feature>
<proteinExistence type="predicted"/>
<organism evidence="2 3">
    <name type="scientific">Penicillium chermesinum</name>
    <dbReference type="NCBI Taxonomy" id="63820"/>
    <lineage>
        <taxon>Eukaryota</taxon>
        <taxon>Fungi</taxon>
        <taxon>Dikarya</taxon>
        <taxon>Ascomycota</taxon>
        <taxon>Pezizomycotina</taxon>
        <taxon>Eurotiomycetes</taxon>
        <taxon>Eurotiomycetidae</taxon>
        <taxon>Eurotiales</taxon>
        <taxon>Aspergillaceae</taxon>
        <taxon>Penicillium</taxon>
    </lineage>
</organism>
<sequence length="184" mass="20138">MADSPSGSAYKKKRHVFGRLKDILPGRNKDKDTRPTTPDPVTPELATSPGANSDPAKAEADNSEAKKYNARDRWQMAYDALSESDRDTLATLLPVVTTAPQDAGRARTREIFDQVVKATETQYKEDSRKSGTRATAHKILNCVLSFQDVVDNVVKFDPTGYASSAWAIVSLGLTVGHLTDKKQT</sequence>
<accession>A0A9W9NTE1</accession>
<evidence type="ECO:0000313" key="3">
    <source>
        <dbReference type="Proteomes" id="UP001150941"/>
    </source>
</evidence>
<dbReference type="GeneID" id="83203584"/>
<feature type="compositionally biased region" description="Basic and acidic residues" evidence="1">
    <location>
        <begin position="19"/>
        <end position="34"/>
    </location>
</feature>
<dbReference type="AlphaFoldDB" id="A0A9W9NTE1"/>
<feature type="region of interest" description="Disordered" evidence="1">
    <location>
        <begin position="1"/>
        <end position="68"/>
    </location>
</feature>
<reference evidence="2" key="2">
    <citation type="journal article" date="2023" name="IMA Fungus">
        <title>Comparative genomic study of the Penicillium genus elucidates a diverse pangenome and 15 lateral gene transfer events.</title>
        <authorList>
            <person name="Petersen C."/>
            <person name="Sorensen T."/>
            <person name="Nielsen M.R."/>
            <person name="Sondergaard T.E."/>
            <person name="Sorensen J.L."/>
            <person name="Fitzpatrick D.A."/>
            <person name="Frisvad J.C."/>
            <person name="Nielsen K.L."/>
        </authorList>
    </citation>
    <scope>NUCLEOTIDE SEQUENCE</scope>
    <source>
        <strain evidence="2">IBT 19713</strain>
    </source>
</reference>
<gene>
    <name evidence="2" type="ORF">N7468_006985</name>
</gene>
<comment type="caution">
    <text evidence="2">The sequence shown here is derived from an EMBL/GenBank/DDBJ whole genome shotgun (WGS) entry which is preliminary data.</text>
</comment>
<evidence type="ECO:0000256" key="1">
    <source>
        <dbReference type="SAM" id="MobiDB-lite"/>
    </source>
</evidence>
<keyword evidence="3" id="KW-1185">Reference proteome</keyword>
<name>A0A9W9NTE1_9EURO</name>
<dbReference type="OrthoDB" id="4369673at2759"/>
<protein>
    <recommendedName>
        <fullName evidence="4">NWD NACHT-NTPase N-terminal domain-containing protein</fullName>
    </recommendedName>
</protein>